<dbReference type="InterPro" id="IPR007627">
    <property type="entry name" value="RNA_pol_sigma70_r2"/>
</dbReference>
<evidence type="ECO:0000259" key="7">
    <source>
        <dbReference type="Pfam" id="PF08281"/>
    </source>
</evidence>
<dbReference type="NCBIfam" id="TIGR02937">
    <property type="entry name" value="sigma70-ECF"/>
    <property type="match status" value="1"/>
</dbReference>
<keyword evidence="4" id="KW-0238">DNA-binding</keyword>
<evidence type="ECO:0000259" key="6">
    <source>
        <dbReference type="Pfam" id="PF04542"/>
    </source>
</evidence>
<evidence type="ECO:0000256" key="1">
    <source>
        <dbReference type="ARBA" id="ARBA00010641"/>
    </source>
</evidence>
<dbReference type="Proteomes" id="UP001597062">
    <property type="component" value="Unassembled WGS sequence"/>
</dbReference>
<dbReference type="PANTHER" id="PTHR43133:SF8">
    <property type="entry name" value="RNA POLYMERASE SIGMA FACTOR HI_1459-RELATED"/>
    <property type="match status" value="1"/>
</dbReference>
<dbReference type="EMBL" id="JBHTJR010000001">
    <property type="protein sequence ID" value="MFD0991607.1"/>
    <property type="molecule type" value="Genomic_DNA"/>
</dbReference>
<dbReference type="SUPFAM" id="SSF88659">
    <property type="entry name" value="Sigma3 and sigma4 domains of RNA polymerase sigma factors"/>
    <property type="match status" value="1"/>
</dbReference>
<dbReference type="PANTHER" id="PTHR43133">
    <property type="entry name" value="RNA POLYMERASE ECF-TYPE SIGMA FACTO"/>
    <property type="match status" value="1"/>
</dbReference>
<dbReference type="InterPro" id="IPR039425">
    <property type="entry name" value="RNA_pol_sigma-70-like"/>
</dbReference>
<dbReference type="RefSeq" id="WP_386104073.1">
    <property type="nucleotide sequence ID" value="NZ_JBHTJR010000001.1"/>
</dbReference>
<dbReference type="InterPro" id="IPR013325">
    <property type="entry name" value="RNA_pol_sigma_r2"/>
</dbReference>
<proteinExistence type="inferred from homology"/>
<keyword evidence="9" id="KW-1185">Reference proteome</keyword>
<evidence type="ECO:0000256" key="2">
    <source>
        <dbReference type="ARBA" id="ARBA00023015"/>
    </source>
</evidence>
<protein>
    <submittedName>
        <fullName evidence="8">RNA polymerase sigma factor</fullName>
    </submittedName>
</protein>
<dbReference type="SUPFAM" id="SSF88946">
    <property type="entry name" value="Sigma2 domain of RNA polymerase sigma factors"/>
    <property type="match status" value="1"/>
</dbReference>
<keyword evidence="5" id="KW-0804">Transcription</keyword>
<reference evidence="9" key="1">
    <citation type="journal article" date="2019" name="Int. J. Syst. Evol. Microbiol.">
        <title>The Global Catalogue of Microorganisms (GCM) 10K type strain sequencing project: providing services to taxonomists for standard genome sequencing and annotation.</title>
        <authorList>
            <consortium name="The Broad Institute Genomics Platform"/>
            <consortium name="The Broad Institute Genome Sequencing Center for Infectious Disease"/>
            <person name="Wu L."/>
            <person name="Ma J."/>
        </authorList>
    </citation>
    <scope>NUCLEOTIDE SEQUENCE [LARGE SCALE GENOMIC DNA]</scope>
    <source>
        <strain evidence="9">CCUG 60527</strain>
    </source>
</reference>
<dbReference type="InterPro" id="IPR013249">
    <property type="entry name" value="RNA_pol_sigma70_r4_t2"/>
</dbReference>
<comment type="caution">
    <text evidence="8">The sequence shown here is derived from an EMBL/GenBank/DDBJ whole genome shotgun (WGS) entry which is preliminary data.</text>
</comment>
<name>A0ABW3JQP7_9FLAO</name>
<keyword evidence="2" id="KW-0805">Transcription regulation</keyword>
<evidence type="ECO:0000256" key="3">
    <source>
        <dbReference type="ARBA" id="ARBA00023082"/>
    </source>
</evidence>
<dbReference type="InterPro" id="IPR013324">
    <property type="entry name" value="RNA_pol_sigma_r3/r4-like"/>
</dbReference>
<evidence type="ECO:0000313" key="9">
    <source>
        <dbReference type="Proteomes" id="UP001597062"/>
    </source>
</evidence>
<dbReference type="Gene3D" id="1.10.1740.10">
    <property type="match status" value="1"/>
</dbReference>
<dbReference type="Pfam" id="PF04542">
    <property type="entry name" value="Sigma70_r2"/>
    <property type="match status" value="1"/>
</dbReference>
<comment type="similarity">
    <text evidence="1">Belongs to the sigma-70 factor family. ECF subfamily.</text>
</comment>
<dbReference type="InterPro" id="IPR036388">
    <property type="entry name" value="WH-like_DNA-bd_sf"/>
</dbReference>
<dbReference type="InterPro" id="IPR014284">
    <property type="entry name" value="RNA_pol_sigma-70_dom"/>
</dbReference>
<feature type="domain" description="RNA polymerase sigma factor 70 region 4 type 2" evidence="7">
    <location>
        <begin position="124"/>
        <end position="172"/>
    </location>
</feature>
<accession>A0ABW3JQP7</accession>
<sequence>MKPIKQIHNKLIQKCKKHNEKAQLQLYKAYCNAMYAVACRYMKDSVLAEDVMQDAFVKAFKSIHTYKEEVAFGAWLKRIVINTCIDELKKNKPVLVAINEEVITDEVLEDNSWQVDEAVTVSMIKKAIDNLPPKYSVVLNLYLIEGYDHNEIAEIINITPVTSRTQLLRGKKIIKETLKTLSYAEGC</sequence>
<gene>
    <name evidence="8" type="ORF">ACFQ1U_00170</name>
</gene>
<keyword evidence="3" id="KW-0731">Sigma factor</keyword>
<dbReference type="Pfam" id="PF08281">
    <property type="entry name" value="Sigma70_r4_2"/>
    <property type="match status" value="1"/>
</dbReference>
<evidence type="ECO:0000256" key="4">
    <source>
        <dbReference type="ARBA" id="ARBA00023125"/>
    </source>
</evidence>
<dbReference type="Gene3D" id="1.10.10.10">
    <property type="entry name" value="Winged helix-like DNA-binding domain superfamily/Winged helix DNA-binding domain"/>
    <property type="match status" value="1"/>
</dbReference>
<evidence type="ECO:0000256" key="5">
    <source>
        <dbReference type="ARBA" id="ARBA00023163"/>
    </source>
</evidence>
<organism evidence="8 9">
    <name type="scientific">Tenacibaculum geojense</name>
    <dbReference type="NCBI Taxonomy" id="915352"/>
    <lineage>
        <taxon>Bacteria</taxon>
        <taxon>Pseudomonadati</taxon>
        <taxon>Bacteroidota</taxon>
        <taxon>Flavobacteriia</taxon>
        <taxon>Flavobacteriales</taxon>
        <taxon>Flavobacteriaceae</taxon>
        <taxon>Tenacibaculum</taxon>
    </lineage>
</organism>
<evidence type="ECO:0000313" key="8">
    <source>
        <dbReference type="EMBL" id="MFD0991607.1"/>
    </source>
</evidence>
<feature type="domain" description="RNA polymerase sigma-70 region 2" evidence="6">
    <location>
        <begin position="26"/>
        <end position="92"/>
    </location>
</feature>